<accession>A0A0G9H0C0</accession>
<dbReference type="Pfam" id="PF14718">
    <property type="entry name" value="SLT_L"/>
    <property type="match status" value="1"/>
</dbReference>
<evidence type="ECO:0000256" key="4">
    <source>
        <dbReference type="SAM" id="SignalP"/>
    </source>
</evidence>
<feature type="region of interest" description="Disordered" evidence="3">
    <location>
        <begin position="670"/>
        <end position="705"/>
    </location>
</feature>
<gene>
    <name evidence="5" type="ORF">BJI69_09370</name>
</gene>
<dbReference type="InterPro" id="IPR037061">
    <property type="entry name" value="Lytic_TGlycoase_superhlx_L_sf"/>
</dbReference>
<feature type="signal peptide" evidence="4">
    <location>
        <begin position="1"/>
        <end position="35"/>
    </location>
</feature>
<evidence type="ECO:0000256" key="3">
    <source>
        <dbReference type="SAM" id="MobiDB-lite"/>
    </source>
</evidence>
<dbReference type="InterPro" id="IPR008258">
    <property type="entry name" value="Transglycosylase_SLT_dom_1"/>
</dbReference>
<dbReference type="RefSeq" id="WP_046969549.1">
    <property type="nucleotide sequence ID" value="NZ_CP017480.1"/>
</dbReference>
<dbReference type="Gene3D" id="1.10.530.10">
    <property type="match status" value="1"/>
</dbReference>
<name>A0A0G9H0C0_9GAMM</name>
<feature type="chain" id="PRO_5014227923" evidence="4">
    <location>
        <begin position="36"/>
        <end position="705"/>
    </location>
</feature>
<organism evidence="5 6">
    <name type="scientific">Luteibacter rhizovicinus DSM 16549</name>
    <dbReference type="NCBI Taxonomy" id="1440763"/>
    <lineage>
        <taxon>Bacteria</taxon>
        <taxon>Pseudomonadati</taxon>
        <taxon>Pseudomonadota</taxon>
        <taxon>Gammaproteobacteria</taxon>
        <taxon>Lysobacterales</taxon>
        <taxon>Rhodanobacteraceae</taxon>
        <taxon>Luteibacter</taxon>
    </lineage>
</organism>
<dbReference type="Gene3D" id="1.25.20.10">
    <property type="entry name" value="Bacterial muramidases"/>
    <property type="match status" value="1"/>
</dbReference>
<comment type="similarity">
    <text evidence="1">Belongs to the transglycosylase Slt family.</text>
</comment>
<proteinExistence type="inferred from homology"/>
<keyword evidence="2 4" id="KW-0732">Signal</keyword>
<feature type="compositionally biased region" description="Low complexity" evidence="3">
    <location>
        <begin position="680"/>
        <end position="705"/>
    </location>
</feature>
<dbReference type="SUPFAM" id="SSF53955">
    <property type="entry name" value="Lysozyme-like"/>
    <property type="match status" value="1"/>
</dbReference>
<dbReference type="KEGG" id="lrz:BJI69_09370"/>
<dbReference type="InterPro" id="IPR023346">
    <property type="entry name" value="Lysozyme-like_dom_sf"/>
</dbReference>
<evidence type="ECO:0000256" key="2">
    <source>
        <dbReference type="ARBA" id="ARBA00022729"/>
    </source>
</evidence>
<dbReference type="SUPFAM" id="SSF48435">
    <property type="entry name" value="Bacterial muramidases"/>
    <property type="match status" value="1"/>
</dbReference>
<keyword evidence="6" id="KW-1185">Reference proteome</keyword>
<dbReference type="PATRIC" id="fig|1440763.5.peg.4212"/>
<reference evidence="6" key="1">
    <citation type="submission" date="2016-09" db="EMBL/GenBank/DDBJ databases">
        <authorList>
            <person name="Lysoe E."/>
        </authorList>
    </citation>
    <scope>NUCLEOTIDE SEQUENCE [LARGE SCALE GENOMIC DNA]</scope>
    <source>
        <strain evidence="6">LJ96T</strain>
    </source>
</reference>
<dbReference type="AlphaFoldDB" id="A0A0G9H0C0"/>
<evidence type="ECO:0000313" key="6">
    <source>
        <dbReference type="Proteomes" id="UP000182987"/>
    </source>
</evidence>
<dbReference type="CDD" id="cd13401">
    <property type="entry name" value="Slt70-like"/>
    <property type="match status" value="1"/>
</dbReference>
<dbReference type="EMBL" id="CP017480">
    <property type="protein sequence ID" value="APG04083.1"/>
    <property type="molecule type" value="Genomic_DNA"/>
</dbReference>
<dbReference type="OrthoDB" id="92254at2"/>
<evidence type="ECO:0000313" key="5">
    <source>
        <dbReference type="EMBL" id="APG04083.1"/>
    </source>
</evidence>
<sequence>MASAPAARRVDRSLRLLGGLVLAVCSLTAAFSAAASGTDAERARFRQAYAAAQQGGDGWRAQATGLEGYVLFPYLEAASLEHDLRTLDRGPVDAYLARYPGLIPAADLRKDYLGELARRKDWATFSAMYQPGLGDALTCFALQAKLSRGEPLVFERDLADLWKKASLPNACDPVLSAAHDQGLLTPERVWTRIQTAADAGKGGTVAALAPWLPADDAIVAQRIAQALNDPATALRDAANWPDTPRHRQAVTLALQRMARKQSTIADGAWSSLSSHFTLSEQQRGAIENALALFHATDFDESALDRLAALPPGAQTDATREWRVRVALARQDWTAALAALDALGESQKQDGEWRYFRALVLGKLGRQGEAKALYQSVSQEATYFGFLAADRIDSAYAICPSTMATDERREAALLADPGLDRAFELYAVGLQKQGRREWTAALAGRDADTQRLAADLAFRKGWYDRAVFGLSSGDALRLYEQRFPLARQDGVVEQASQAGIEAPWAYAIIRAESAWMTDARSGADARGLMQLLPGTASLVAKRNGLTWSGGDSLYDPATNIVLGTRYLSQMAERYNGAPWLASAAYNAGPNKVDQWLTARGTLDPDLFVVSIPYKETREYVARVMAFAVIYDWRLTGNALPISTRMTRIGSTYALPSSGALRKPVTCPAPAAAVARSGRDTAPAAPAALQPAPAAASSAPASPDAQP</sequence>
<dbReference type="GO" id="GO:0004553">
    <property type="term" value="F:hydrolase activity, hydrolyzing O-glycosyl compounds"/>
    <property type="evidence" value="ECO:0007669"/>
    <property type="project" value="InterPro"/>
</dbReference>
<dbReference type="STRING" id="1440763.BJI69_09370"/>
<evidence type="ECO:0000256" key="1">
    <source>
        <dbReference type="ARBA" id="ARBA00007734"/>
    </source>
</evidence>
<dbReference type="InterPro" id="IPR012289">
    <property type="entry name" value="Lytic_TGlycosylase_superhlx_L"/>
</dbReference>
<dbReference type="Proteomes" id="UP000182987">
    <property type="component" value="Chromosome"/>
</dbReference>
<dbReference type="PANTHER" id="PTHR37423:SF5">
    <property type="entry name" value="SOLUBLE LYTIC MUREIN TRANSGLYCOSYLASE"/>
    <property type="match status" value="1"/>
</dbReference>
<dbReference type="Gene3D" id="1.10.1240.20">
    <property type="entry name" value="Lytic transglycosylase, superhelical linker domain"/>
    <property type="match status" value="1"/>
</dbReference>
<protein>
    <submittedName>
        <fullName evidence="5">Lytic murein transglycosylase</fullName>
    </submittedName>
</protein>
<dbReference type="GO" id="GO:0042597">
    <property type="term" value="C:periplasmic space"/>
    <property type="evidence" value="ECO:0007669"/>
    <property type="project" value="InterPro"/>
</dbReference>
<dbReference type="InterPro" id="IPR008939">
    <property type="entry name" value="Lytic_TGlycosylase_superhlx_U"/>
</dbReference>
<dbReference type="Pfam" id="PF01464">
    <property type="entry name" value="SLT"/>
    <property type="match status" value="1"/>
</dbReference>
<dbReference type="PANTHER" id="PTHR37423">
    <property type="entry name" value="SOLUBLE LYTIC MUREIN TRANSGLYCOSYLASE-RELATED"/>
    <property type="match status" value="1"/>
</dbReference>